<dbReference type="EMBL" id="DS995702">
    <property type="protein sequence ID" value="EEQ29533.1"/>
    <property type="molecule type" value="Genomic_DNA"/>
</dbReference>
<protein>
    <submittedName>
        <fullName evidence="1">Uncharacterized protein</fullName>
    </submittedName>
</protein>
<proteinExistence type="predicted"/>
<sequence length="124" mass="14130">MAVYILKLPISYIYLGLWHGECLLNGTDLREAIFTALGHTIQRTKRRDILQRVIDVTETQVNHVKDPRCPSLMVGLYISILSLNTRYQCELFDSVELQASGKIPELDGYLGHILDVWNLKTTQG</sequence>
<evidence type="ECO:0000313" key="1">
    <source>
        <dbReference type="EMBL" id="EEQ29533.1"/>
    </source>
</evidence>
<accession>C5FJB2</accession>
<gene>
    <name evidence="1" type="ORF">MCYG_02352</name>
</gene>
<dbReference type="Proteomes" id="UP000002035">
    <property type="component" value="Unassembled WGS sequence"/>
</dbReference>
<dbReference type="GeneID" id="9226493"/>
<keyword evidence="2" id="KW-1185">Reference proteome</keyword>
<dbReference type="VEuPathDB" id="FungiDB:MCYG_02352"/>
<dbReference type="HOGENOM" id="CLU_2003377_0_0_1"/>
<name>C5FJB2_ARTOC</name>
<evidence type="ECO:0000313" key="2">
    <source>
        <dbReference type="Proteomes" id="UP000002035"/>
    </source>
</evidence>
<organism evidence="1 2">
    <name type="scientific">Arthroderma otae (strain ATCC MYA-4605 / CBS 113480)</name>
    <name type="common">Microsporum canis</name>
    <dbReference type="NCBI Taxonomy" id="554155"/>
    <lineage>
        <taxon>Eukaryota</taxon>
        <taxon>Fungi</taxon>
        <taxon>Dikarya</taxon>
        <taxon>Ascomycota</taxon>
        <taxon>Pezizomycotina</taxon>
        <taxon>Eurotiomycetes</taxon>
        <taxon>Eurotiomycetidae</taxon>
        <taxon>Onygenales</taxon>
        <taxon>Arthrodermataceae</taxon>
        <taxon>Microsporum</taxon>
    </lineage>
</organism>
<dbReference type="AlphaFoldDB" id="C5FJB2"/>
<reference evidence="2" key="1">
    <citation type="journal article" date="2012" name="MBio">
        <title>Comparative genome analysis of Trichophyton rubrum and related dermatophytes reveals candidate genes involved in infection.</title>
        <authorList>
            <person name="Martinez D.A."/>
            <person name="Oliver B.G."/>
            <person name="Graeser Y."/>
            <person name="Goldberg J.M."/>
            <person name="Li W."/>
            <person name="Martinez-Rossi N.M."/>
            <person name="Monod M."/>
            <person name="Shelest E."/>
            <person name="Barton R.C."/>
            <person name="Birch E."/>
            <person name="Brakhage A.A."/>
            <person name="Chen Z."/>
            <person name="Gurr S.J."/>
            <person name="Heiman D."/>
            <person name="Heitman J."/>
            <person name="Kosti I."/>
            <person name="Rossi A."/>
            <person name="Saif S."/>
            <person name="Samalova M."/>
            <person name="Saunders C.W."/>
            <person name="Shea T."/>
            <person name="Summerbell R.C."/>
            <person name="Xu J."/>
            <person name="Young S."/>
            <person name="Zeng Q."/>
            <person name="Birren B.W."/>
            <person name="Cuomo C.A."/>
            <person name="White T.C."/>
        </authorList>
    </citation>
    <scope>NUCLEOTIDE SEQUENCE [LARGE SCALE GENOMIC DNA]</scope>
    <source>
        <strain evidence="2">ATCC MYA-4605 / CBS 113480</strain>
    </source>
</reference>
<dbReference type="RefSeq" id="XP_002849418.1">
    <property type="nucleotide sequence ID" value="XM_002849372.1"/>
</dbReference>